<accession>A0ABT7XKT7</accession>
<evidence type="ECO:0000256" key="1">
    <source>
        <dbReference type="SAM" id="SignalP"/>
    </source>
</evidence>
<organism evidence="2 3">
    <name type="scientific">Crenobacter oryzisoli</name>
    <dbReference type="NCBI Taxonomy" id="3056844"/>
    <lineage>
        <taxon>Bacteria</taxon>
        <taxon>Pseudomonadati</taxon>
        <taxon>Pseudomonadota</taxon>
        <taxon>Betaproteobacteria</taxon>
        <taxon>Neisseriales</taxon>
        <taxon>Neisseriaceae</taxon>
        <taxon>Crenobacter</taxon>
    </lineage>
</organism>
<comment type="caution">
    <text evidence="2">The sequence shown here is derived from an EMBL/GenBank/DDBJ whole genome shotgun (WGS) entry which is preliminary data.</text>
</comment>
<dbReference type="PANTHER" id="PTHR30289:SF1">
    <property type="entry name" value="PEBP (PHOSPHATIDYLETHANOLAMINE-BINDING PROTEIN) FAMILY PROTEIN"/>
    <property type="match status" value="1"/>
</dbReference>
<feature type="chain" id="PRO_5046234073" evidence="1">
    <location>
        <begin position="19"/>
        <end position="176"/>
    </location>
</feature>
<dbReference type="PANTHER" id="PTHR30289">
    <property type="entry name" value="UNCHARACTERIZED PROTEIN YBCL-RELATED"/>
    <property type="match status" value="1"/>
</dbReference>
<keyword evidence="1" id="KW-0732">Signal</keyword>
<keyword evidence="3" id="KW-1185">Reference proteome</keyword>
<dbReference type="Pfam" id="PF01161">
    <property type="entry name" value="PBP"/>
    <property type="match status" value="1"/>
</dbReference>
<dbReference type="SUPFAM" id="SSF49777">
    <property type="entry name" value="PEBP-like"/>
    <property type="match status" value="1"/>
</dbReference>
<reference evidence="2" key="1">
    <citation type="submission" date="2023-06" db="EMBL/GenBank/DDBJ databases">
        <authorList>
            <person name="Zhang S."/>
        </authorList>
    </citation>
    <scope>NUCLEOTIDE SEQUENCE</scope>
    <source>
        <strain evidence="2">SG2303</strain>
    </source>
</reference>
<dbReference type="RefSeq" id="WP_289828750.1">
    <property type="nucleotide sequence ID" value="NZ_JAUEDK010000005.1"/>
</dbReference>
<evidence type="ECO:0000313" key="3">
    <source>
        <dbReference type="Proteomes" id="UP001168540"/>
    </source>
</evidence>
<gene>
    <name evidence="2" type="ORF">QU481_04755</name>
</gene>
<evidence type="ECO:0000313" key="2">
    <source>
        <dbReference type="EMBL" id="MDN0074199.1"/>
    </source>
</evidence>
<feature type="signal peptide" evidence="1">
    <location>
        <begin position="1"/>
        <end position="18"/>
    </location>
</feature>
<dbReference type="InterPro" id="IPR005247">
    <property type="entry name" value="YbhB_YbcL/LppC-like"/>
</dbReference>
<dbReference type="InterPro" id="IPR008914">
    <property type="entry name" value="PEBP"/>
</dbReference>
<sequence>MRTALFALLLIAAVAASAFQLTSRDIAPGATLSLRQVYNGHGCVGSNRSPALSWQNPPTGTKSFALTLYDPDAPGKGWWHWVVFDLPANSRGLPTGAGSGTDLPAGARQGRNDFGETGYGGACPPEGDVPHRYVLTVYALKVAHIALPPDASPSKFALLFEQNALAKTSLTARYGR</sequence>
<keyword evidence="2" id="KW-0649">Protein kinase inhibitor</keyword>
<dbReference type="Gene3D" id="3.90.280.10">
    <property type="entry name" value="PEBP-like"/>
    <property type="match status" value="1"/>
</dbReference>
<protein>
    <submittedName>
        <fullName evidence="2">YbhB/YbcL family Raf kinase inhibitor-like protein</fullName>
    </submittedName>
</protein>
<dbReference type="EMBL" id="JAUEDK010000005">
    <property type="protein sequence ID" value="MDN0074199.1"/>
    <property type="molecule type" value="Genomic_DNA"/>
</dbReference>
<dbReference type="NCBIfam" id="TIGR00481">
    <property type="entry name" value="YbhB/YbcL family Raf kinase inhibitor-like protein"/>
    <property type="match status" value="1"/>
</dbReference>
<dbReference type="Proteomes" id="UP001168540">
    <property type="component" value="Unassembled WGS sequence"/>
</dbReference>
<dbReference type="GO" id="GO:0004860">
    <property type="term" value="F:protein kinase inhibitor activity"/>
    <property type="evidence" value="ECO:0007669"/>
    <property type="project" value="UniProtKB-KW"/>
</dbReference>
<name>A0ABT7XKT7_9NEIS</name>
<dbReference type="InterPro" id="IPR036610">
    <property type="entry name" value="PEBP-like_sf"/>
</dbReference>
<proteinExistence type="predicted"/>
<dbReference type="CDD" id="cd00865">
    <property type="entry name" value="PEBP_bact_arch"/>
    <property type="match status" value="1"/>
</dbReference>